<dbReference type="Proteomes" id="UP000828390">
    <property type="component" value="Unassembled WGS sequence"/>
</dbReference>
<comment type="caution">
    <text evidence="1">The sequence shown here is derived from an EMBL/GenBank/DDBJ whole genome shotgun (WGS) entry which is preliminary data.</text>
</comment>
<evidence type="ECO:0000313" key="2">
    <source>
        <dbReference type="Proteomes" id="UP000828390"/>
    </source>
</evidence>
<evidence type="ECO:0000313" key="1">
    <source>
        <dbReference type="EMBL" id="KAH3799881.1"/>
    </source>
</evidence>
<organism evidence="1 2">
    <name type="scientific">Dreissena polymorpha</name>
    <name type="common">Zebra mussel</name>
    <name type="synonym">Mytilus polymorpha</name>
    <dbReference type="NCBI Taxonomy" id="45954"/>
    <lineage>
        <taxon>Eukaryota</taxon>
        <taxon>Metazoa</taxon>
        <taxon>Spiralia</taxon>
        <taxon>Lophotrochozoa</taxon>
        <taxon>Mollusca</taxon>
        <taxon>Bivalvia</taxon>
        <taxon>Autobranchia</taxon>
        <taxon>Heteroconchia</taxon>
        <taxon>Euheterodonta</taxon>
        <taxon>Imparidentia</taxon>
        <taxon>Neoheterodontei</taxon>
        <taxon>Myida</taxon>
        <taxon>Dreissenoidea</taxon>
        <taxon>Dreissenidae</taxon>
        <taxon>Dreissena</taxon>
    </lineage>
</organism>
<proteinExistence type="predicted"/>
<reference evidence="1" key="2">
    <citation type="submission" date="2020-11" db="EMBL/GenBank/DDBJ databases">
        <authorList>
            <person name="McCartney M.A."/>
            <person name="Auch B."/>
            <person name="Kono T."/>
            <person name="Mallez S."/>
            <person name="Becker A."/>
            <person name="Gohl D.M."/>
            <person name="Silverstein K.A.T."/>
            <person name="Koren S."/>
            <person name="Bechman K.B."/>
            <person name="Herman A."/>
            <person name="Abrahante J.E."/>
            <person name="Garbe J."/>
        </authorList>
    </citation>
    <scope>NUCLEOTIDE SEQUENCE</scope>
    <source>
        <strain evidence="1">Duluth1</strain>
        <tissue evidence="1">Whole animal</tissue>
    </source>
</reference>
<accession>A0A9D4J4W2</accession>
<reference evidence="1" key="1">
    <citation type="journal article" date="2019" name="bioRxiv">
        <title>The Genome of the Zebra Mussel, Dreissena polymorpha: A Resource for Invasive Species Research.</title>
        <authorList>
            <person name="McCartney M.A."/>
            <person name="Auch B."/>
            <person name="Kono T."/>
            <person name="Mallez S."/>
            <person name="Zhang Y."/>
            <person name="Obille A."/>
            <person name="Becker A."/>
            <person name="Abrahante J.E."/>
            <person name="Garbe J."/>
            <person name="Badalamenti J.P."/>
            <person name="Herman A."/>
            <person name="Mangelson H."/>
            <person name="Liachko I."/>
            <person name="Sullivan S."/>
            <person name="Sone E.D."/>
            <person name="Koren S."/>
            <person name="Silverstein K.A.T."/>
            <person name="Beckman K.B."/>
            <person name="Gohl D.M."/>
        </authorList>
    </citation>
    <scope>NUCLEOTIDE SEQUENCE</scope>
    <source>
        <strain evidence="1">Duluth1</strain>
        <tissue evidence="1">Whole animal</tissue>
    </source>
</reference>
<keyword evidence="2" id="KW-1185">Reference proteome</keyword>
<protein>
    <submittedName>
        <fullName evidence="1">Uncharacterized protein</fullName>
    </submittedName>
</protein>
<dbReference type="AlphaFoldDB" id="A0A9D4J4W2"/>
<dbReference type="EMBL" id="JAIWYP010000007">
    <property type="protein sequence ID" value="KAH3799881.1"/>
    <property type="molecule type" value="Genomic_DNA"/>
</dbReference>
<sequence length="67" mass="7701">MQLVQRYGIDCKARSAVTEDIAWKYLVSAAYNKRALQHLYGMPLMGRRRLAPKCTMLPQKQGTSLSW</sequence>
<gene>
    <name evidence="1" type="ORF">DPMN_153500</name>
</gene>
<name>A0A9D4J4W2_DREPO</name>